<dbReference type="Proteomes" id="UP000070353">
    <property type="component" value="Unassembled WGS sequence"/>
</dbReference>
<dbReference type="PANTHER" id="PTHR43404">
    <property type="entry name" value="LIPOPOLYSACCHARIDE CHOLINEPHOSPHOTRANSFERASE LICD"/>
    <property type="match status" value="1"/>
</dbReference>
<dbReference type="Pfam" id="PF04991">
    <property type="entry name" value="LicD"/>
    <property type="match status" value="1"/>
</dbReference>
<dbReference type="InterPro" id="IPR007074">
    <property type="entry name" value="LicD/FKTN/FKRP_NTP_transf"/>
</dbReference>
<accession>A0A139QRE4</accession>
<dbReference type="InterPro" id="IPR052942">
    <property type="entry name" value="LPS_cholinephosphotransferase"/>
</dbReference>
<organism evidence="2 3">
    <name type="scientific">Streptococcus oralis</name>
    <dbReference type="NCBI Taxonomy" id="1303"/>
    <lineage>
        <taxon>Bacteria</taxon>
        <taxon>Bacillati</taxon>
        <taxon>Bacillota</taxon>
        <taxon>Bacilli</taxon>
        <taxon>Lactobacillales</taxon>
        <taxon>Streptococcaceae</taxon>
        <taxon>Streptococcus</taxon>
    </lineage>
</organism>
<dbReference type="GO" id="GO:0009100">
    <property type="term" value="P:glycoprotein metabolic process"/>
    <property type="evidence" value="ECO:0007669"/>
    <property type="project" value="UniProtKB-ARBA"/>
</dbReference>
<dbReference type="GO" id="GO:0016740">
    <property type="term" value="F:transferase activity"/>
    <property type="evidence" value="ECO:0007669"/>
    <property type="project" value="UniProtKB-KW"/>
</dbReference>
<comment type="caution">
    <text evidence="2">The sequence shown here is derived from an EMBL/GenBank/DDBJ whole genome shotgun (WGS) entry which is preliminary data.</text>
</comment>
<evidence type="ECO:0000259" key="1">
    <source>
        <dbReference type="Pfam" id="PF04991"/>
    </source>
</evidence>
<reference evidence="2 3" key="1">
    <citation type="submission" date="2016-01" db="EMBL/GenBank/DDBJ databases">
        <title>Highly variable Streptococcus oralis are common among viridans streptococci isolated from primates.</title>
        <authorList>
            <person name="Denapaite D."/>
            <person name="Rieger M."/>
            <person name="Koendgen S."/>
            <person name="Brueckner R."/>
            <person name="Ochigava I."/>
            <person name="Kappeler P."/>
            <person name="Maetz-Rensing K."/>
            <person name="Leendertz F."/>
            <person name="Hakenbeck R."/>
        </authorList>
    </citation>
    <scope>NUCLEOTIDE SEQUENCE [LARGE SCALE GENOMIC DNA]</scope>
    <source>
        <strain evidence="2 3">DD24</strain>
    </source>
</reference>
<name>A0A139QRE4_STROR</name>
<proteinExistence type="predicted"/>
<evidence type="ECO:0000313" key="2">
    <source>
        <dbReference type="EMBL" id="KXU05090.1"/>
    </source>
</evidence>
<dbReference type="PANTHER" id="PTHR43404:SF2">
    <property type="entry name" value="LIPOPOLYSACCHARIDE CHOLINEPHOSPHOTRANSFERASE LICD"/>
    <property type="match status" value="1"/>
</dbReference>
<dbReference type="OrthoDB" id="9786100at2"/>
<evidence type="ECO:0000313" key="3">
    <source>
        <dbReference type="Proteomes" id="UP000070353"/>
    </source>
</evidence>
<dbReference type="PATRIC" id="fig|1303.84.peg.973"/>
<dbReference type="RefSeq" id="WP_061408047.1">
    <property type="nucleotide sequence ID" value="NZ_KQ970760.1"/>
</dbReference>
<gene>
    <name evidence="2" type="ORF">SORDD24_00895</name>
</gene>
<feature type="domain" description="LicD/FKTN/FKRP nucleotidyltransferase" evidence="1">
    <location>
        <begin position="22"/>
        <end position="249"/>
    </location>
</feature>
<dbReference type="AlphaFoldDB" id="A0A139QRE4"/>
<dbReference type="EMBL" id="LQZB01000088">
    <property type="protein sequence ID" value="KXU05090.1"/>
    <property type="molecule type" value="Genomic_DNA"/>
</dbReference>
<dbReference type="Gene3D" id="3.30.460.40">
    <property type="match status" value="1"/>
</dbReference>
<sequence>MSDIKIIQDKILSILKEFINICEENNLTYYALGGTLLGAVRHQGFIPWDDDIDIGMPREDYEKFKKIASNVLPENYKFLSEDTLNYKKAFSVIRDDSTKIIMNYSKEELVESLWIDIFPLDGMPSNVLKKKIHSLRYLNARMMVQLSQFNSLVNQKKENRPFIEKIIIAFANAVNIEKIISFTWAQKKYLQTIKKYSFDEAYAGNFTGAYKLKEIVPSDYFGEPVLLQFEDLKLCCPCKYKEYLTAIYGADYMQLPPEDKRALHHYEIISLGENEGEV</sequence>
<protein>
    <submittedName>
        <fullName evidence="2">Lipopolysaccharide cholinephosphotransferase LicD1</fullName>
    </submittedName>
</protein>
<keyword evidence="2" id="KW-0808">Transferase</keyword>